<dbReference type="AlphaFoldDB" id="A0A2C9CMA3"/>
<organism evidence="1 2">
    <name type="scientific">Pontivivens marinum</name>
    <dbReference type="NCBI Taxonomy" id="1690039"/>
    <lineage>
        <taxon>Bacteria</taxon>
        <taxon>Pseudomonadati</taxon>
        <taxon>Pseudomonadota</taxon>
        <taxon>Alphaproteobacteria</taxon>
        <taxon>Rhodobacterales</taxon>
        <taxon>Paracoccaceae</taxon>
        <taxon>Pontivivens</taxon>
    </lineage>
</organism>
<sequence>MSNAPHSGPKIEFPRPLATHRLIRDGQTHFNETATAQERADLAELFGIISIDLLSFSGTITREGEDGLRLKGRLRATVVQSCVVTLRDVKTKLDEVVERLYSPDIDPEDIDLDSDEEDAVEPLTRTLNIGLVATEATALALPPYPKAKGVGAGDLITETGADDPEPEKPFAALAALRDKLADKQ</sequence>
<dbReference type="Pfam" id="PF02620">
    <property type="entry name" value="YceD"/>
    <property type="match status" value="1"/>
</dbReference>
<proteinExistence type="predicted"/>
<dbReference type="EMBL" id="OCTN01000001">
    <property type="protein sequence ID" value="SOH92368.1"/>
    <property type="molecule type" value="Genomic_DNA"/>
</dbReference>
<evidence type="ECO:0000313" key="2">
    <source>
        <dbReference type="Proteomes" id="UP000220034"/>
    </source>
</evidence>
<keyword evidence="2" id="KW-1185">Reference proteome</keyword>
<dbReference type="RefSeq" id="WP_180955847.1">
    <property type="nucleotide sequence ID" value="NZ_OCTN01000001.1"/>
</dbReference>
<gene>
    <name evidence="1" type="ORF">SAMN06273572_101212</name>
</gene>
<dbReference type="InterPro" id="IPR003772">
    <property type="entry name" value="YceD"/>
</dbReference>
<protein>
    <submittedName>
        <fullName evidence="1">Uncharacterized metal-binding protein YceD, DUF177 family</fullName>
    </submittedName>
</protein>
<evidence type="ECO:0000313" key="1">
    <source>
        <dbReference type="EMBL" id="SOH92368.1"/>
    </source>
</evidence>
<dbReference type="Proteomes" id="UP000220034">
    <property type="component" value="Unassembled WGS sequence"/>
</dbReference>
<name>A0A2C9CMA3_9RHOB</name>
<reference evidence="2" key="1">
    <citation type="submission" date="2017-09" db="EMBL/GenBank/DDBJ databases">
        <authorList>
            <person name="Varghese N."/>
            <person name="Submissions S."/>
        </authorList>
    </citation>
    <scope>NUCLEOTIDE SEQUENCE [LARGE SCALE GENOMIC DNA]</scope>
    <source>
        <strain evidence="2">C7</strain>
    </source>
</reference>
<accession>A0A2C9CMA3</accession>